<comment type="caution">
    <text evidence="4">The sequence shown here is derived from an EMBL/GenBank/DDBJ whole genome shotgun (WGS) entry which is preliminary data.</text>
</comment>
<evidence type="ECO:0000256" key="1">
    <source>
        <dbReference type="SAM" id="Coils"/>
    </source>
</evidence>
<evidence type="ECO:0000313" key="6">
    <source>
        <dbReference type="Proteomes" id="UP000317494"/>
    </source>
</evidence>
<dbReference type="PANTHER" id="PTHR12460">
    <property type="entry name" value="CYCLIN-DEPENDENT KINASE INHIBITOR-RELATED PROTEIN"/>
    <property type="match status" value="1"/>
</dbReference>
<name>A0A507C3F7_9FUNG</name>
<dbReference type="Pfam" id="PF04818">
    <property type="entry name" value="CID"/>
    <property type="match status" value="1"/>
</dbReference>
<organism evidence="4 6">
    <name type="scientific">Synchytrium endobioticum</name>
    <dbReference type="NCBI Taxonomy" id="286115"/>
    <lineage>
        <taxon>Eukaryota</taxon>
        <taxon>Fungi</taxon>
        <taxon>Fungi incertae sedis</taxon>
        <taxon>Chytridiomycota</taxon>
        <taxon>Chytridiomycota incertae sedis</taxon>
        <taxon>Chytridiomycetes</taxon>
        <taxon>Synchytriales</taxon>
        <taxon>Synchytriaceae</taxon>
        <taxon>Synchytrium</taxon>
    </lineage>
</organism>
<keyword evidence="6" id="KW-1185">Reference proteome</keyword>
<evidence type="ECO:0000256" key="2">
    <source>
        <dbReference type="SAM" id="MobiDB-lite"/>
    </source>
</evidence>
<dbReference type="InterPro" id="IPR008942">
    <property type="entry name" value="ENTH_VHS"/>
</dbReference>
<dbReference type="VEuPathDB" id="FungiDB:SeMB42_g07605"/>
<feature type="coiled-coil region" evidence="1">
    <location>
        <begin position="228"/>
        <end position="255"/>
    </location>
</feature>
<protein>
    <recommendedName>
        <fullName evidence="3">CID domain-containing protein</fullName>
    </recommendedName>
</protein>
<dbReference type="SMART" id="SM00582">
    <property type="entry name" value="RPR"/>
    <property type="match status" value="1"/>
</dbReference>
<dbReference type="OrthoDB" id="10069473at2759"/>
<dbReference type="GO" id="GO:0031124">
    <property type="term" value="P:mRNA 3'-end processing"/>
    <property type="evidence" value="ECO:0007669"/>
    <property type="project" value="TreeGrafter"/>
</dbReference>
<dbReference type="EMBL" id="QEAN01000567">
    <property type="protein sequence ID" value="TPX32486.1"/>
    <property type="molecule type" value="Genomic_DNA"/>
</dbReference>
<dbReference type="EMBL" id="QEAM01000199">
    <property type="protein sequence ID" value="TPX44067.1"/>
    <property type="molecule type" value="Genomic_DNA"/>
</dbReference>
<dbReference type="InterPro" id="IPR006569">
    <property type="entry name" value="CID_dom"/>
</dbReference>
<dbReference type="GO" id="GO:0000993">
    <property type="term" value="F:RNA polymerase II complex binding"/>
    <property type="evidence" value="ECO:0007669"/>
    <property type="project" value="TreeGrafter"/>
</dbReference>
<dbReference type="AlphaFoldDB" id="A0A507C3F7"/>
<keyword evidence="1" id="KW-0175">Coiled coil</keyword>
<accession>A0A507C3F7</accession>
<evidence type="ECO:0000313" key="7">
    <source>
        <dbReference type="Proteomes" id="UP000320475"/>
    </source>
</evidence>
<feature type="compositionally biased region" description="Low complexity" evidence="2">
    <location>
        <begin position="141"/>
        <end position="169"/>
    </location>
</feature>
<feature type="domain" description="CID" evidence="3">
    <location>
        <begin position="1"/>
        <end position="133"/>
    </location>
</feature>
<proteinExistence type="predicted"/>
<dbReference type="PANTHER" id="PTHR12460:SF0">
    <property type="entry name" value="CID DOMAIN-CONTAINING PROTEIN-RELATED"/>
    <property type="match status" value="1"/>
</dbReference>
<dbReference type="STRING" id="286115.A0A507C3F7"/>
<dbReference type="Proteomes" id="UP000320475">
    <property type="component" value="Unassembled WGS sequence"/>
</dbReference>
<dbReference type="Proteomes" id="UP000317494">
    <property type="component" value="Unassembled WGS sequence"/>
</dbReference>
<evidence type="ECO:0000313" key="5">
    <source>
        <dbReference type="EMBL" id="TPX44067.1"/>
    </source>
</evidence>
<sequence length="390" mass="42754">MSEYSERLLVEKLGKLVDTQDSITQTSYWITHHRIHAQASVSTWLRELKKASPARKLSFLYLANDVVQTSRKKGEELVREFGKILPDAYIHIYRTCPHGAQNKVLRILQIWLDRTIYPADFLTEIRRTIKAPENGTLKAASPSRRSASSSSSSSSPPFSCSTTSNNNTNSSSILTTSLPAEIRPVVPLYANIEKQQAIVTDITVQISKIPQDWLQQDLATLHEEQTSRTEAIGTLEDARRKLQTLKAAISAELKDRQLLAAELSRLQQANDLAMKGVGTAETDNETHLAIIDIQLNNLKHALESSATALSSNPSDELPPIISPTIPMAAQHHETRGLSANESNNNSSIINSHIGGLAHAPPAEEWSGTGVIQDGLLSGDLSSTDLTTWGS</sequence>
<evidence type="ECO:0000313" key="4">
    <source>
        <dbReference type="EMBL" id="TPX32486.1"/>
    </source>
</evidence>
<feature type="region of interest" description="Disordered" evidence="2">
    <location>
        <begin position="135"/>
        <end position="169"/>
    </location>
</feature>
<reference evidence="6 7" key="1">
    <citation type="journal article" date="2019" name="Sci. Rep.">
        <title>Comparative genomics of chytrid fungi reveal insights into the obligate biotrophic and pathogenic lifestyle of Synchytrium endobioticum.</title>
        <authorList>
            <person name="van de Vossenberg B.T.L.H."/>
            <person name="Warris S."/>
            <person name="Nguyen H.D.T."/>
            <person name="van Gent-Pelzer M.P.E."/>
            <person name="Joly D.L."/>
            <person name="van de Geest H.C."/>
            <person name="Bonants P.J.M."/>
            <person name="Smith D.S."/>
            <person name="Levesque C.A."/>
            <person name="van der Lee T.A.J."/>
        </authorList>
    </citation>
    <scope>NUCLEOTIDE SEQUENCE [LARGE SCALE GENOMIC DNA]</scope>
    <source>
        <strain evidence="5 7">LEV6574</strain>
        <strain evidence="4 6">MB42</strain>
    </source>
</reference>
<dbReference type="CDD" id="cd16981">
    <property type="entry name" value="CID_RPRD_like"/>
    <property type="match status" value="1"/>
</dbReference>
<dbReference type="PROSITE" id="PS51391">
    <property type="entry name" value="CID"/>
    <property type="match status" value="1"/>
</dbReference>
<evidence type="ECO:0000259" key="3">
    <source>
        <dbReference type="PROSITE" id="PS51391"/>
    </source>
</evidence>
<dbReference type="SUPFAM" id="SSF48464">
    <property type="entry name" value="ENTH/VHS domain"/>
    <property type="match status" value="1"/>
</dbReference>
<gene>
    <name evidence="5" type="ORF">SeLEV6574_g04727</name>
    <name evidence="4" type="ORF">SeMB42_g07605</name>
</gene>
<dbReference type="Gene3D" id="1.25.40.90">
    <property type="match status" value="1"/>
</dbReference>